<dbReference type="Proteomes" id="UP000062645">
    <property type="component" value="Chromosome"/>
</dbReference>
<gene>
    <name evidence="1" type="ORF">ACX27_11345</name>
</gene>
<dbReference type="AlphaFoldDB" id="A0A0M4TVZ0"/>
<evidence type="ECO:0000313" key="2">
    <source>
        <dbReference type="Proteomes" id="UP000062645"/>
    </source>
</evidence>
<dbReference type="KEGG" id="npz:ACX27_11345"/>
<dbReference type="EMBL" id="CP012036">
    <property type="protein sequence ID" value="ALF53301.1"/>
    <property type="molecule type" value="Genomic_DNA"/>
</dbReference>
<name>A0A0M4TVZ0_9NOSO</name>
<proteinExistence type="predicted"/>
<organism evidence="1 2">
    <name type="scientific">Nostoc piscinale CENA21</name>
    <dbReference type="NCBI Taxonomy" id="224013"/>
    <lineage>
        <taxon>Bacteria</taxon>
        <taxon>Bacillati</taxon>
        <taxon>Cyanobacteriota</taxon>
        <taxon>Cyanophyceae</taxon>
        <taxon>Nostocales</taxon>
        <taxon>Nostocaceae</taxon>
        <taxon>Nostoc</taxon>
    </lineage>
</organism>
<evidence type="ECO:0000313" key="1">
    <source>
        <dbReference type="EMBL" id="ALF53301.1"/>
    </source>
</evidence>
<reference evidence="2" key="1">
    <citation type="submission" date="2015-07" db="EMBL/GenBank/DDBJ databases">
        <title>Genome Of Nitrogen-Fixing Cyanobacterium Nostoc piscinale CENA21 From Solimoes/Amazon River Floodplain Sediments And Comparative Genomics To Uncover Biosynthetic Natural Products Potential.</title>
        <authorList>
            <person name="Leao T.F."/>
            <person name="Leao P.N."/>
            <person name="Guimaraes P.I."/>
            <person name="de Melo A.G.C."/>
            <person name="Ramos R.T.J."/>
            <person name="Silva A."/>
            <person name="Fiore M.F."/>
            <person name="Schneider M.P.C."/>
        </authorList>
    </citation>
    <scope>NUCLEOTIDE SEQUENCE [LARGE SCALE GENOMIC DNA]</scope>
    <source>
        <strain evidence="2">CENA21</strain>
    </source>
</reference>
<accession>A0A0M4TVZ0</accession>
<protein>
    <submittedName>
        <fullName evidence="1">Uncharacterized protein</fullName>
    </submittedName>
</protein>
<reference evidence="1 2" key="2">
    <citation type="journal article" date="2016" name="Genome Announc.">
        <title>Draft Genome Sequence of the N2-Fixing Cyanobacterium Nostoc piscinale CENA21, Isolated from the Brazilian Amazon Floodplain.</title>
        <authorList>
            <person name="Leao T."/>
            <person name="Guimaraes P.I."/>
            <person name="de Melo A.G."/>
            <person name="Ramos R.T."/>
            <person name="Leao P.N."/>
            <person name="Silva A."/>
            <person name="Fiore M.F."/>
            <person name="Schneider M.P."/>
        </authorList>
    </citation>
    <scope>NUCLEOTIDE SEQUENCE [LARGE SCALE GENOMIC DNA]</scope>
    <source>
        <strain evidence="1 2">CENA21</strain>
    </source>
</reference>
<dbReference type="PATRIC" id="fig|224013.5.peg.2739"/>
<keyword evidence="2" id="KW-1185">Reference proteome</keyword>
<sequence length="69" mass="7947">MKKKHKIYIFVEQLLKKDDETPTAGDGDYIKVVLGVNGYLISLFYKLIYLNKGNLFNQASIGKLFSLYQ</sequence>